<keyword evidence="2" id="KW-1185">Reference proteome</keyword>
<accession>A0A482MI27</accession>
<gene>
    <name evidence="1" type="ORF">kac68v161_gp007</name>
</gene>
<sequence length="52" mass="6225">MKGNRFNKCVHQCNFDVKIHHRYKSRSRRRLVKAEGRSCVGDCIDWVEGEFK</sequence>
<evidence type="ECO:0000313" key="1">
    <source>
        <dbReference type="EMBL" id="QBQ73657.1"/>
    </source>
</evidence>
<name>A0A482MI27_9CAUD</name>
<dbReference type="EMBL" id="MK605245">
    <property type="protein sequence ID" value="QBQ73657.1"/>
    <property type="molecule type" value="Genomic_DNA"/>
</dbReference>
<protein>
    <submittedName>
        <fullName evidence="1">Uncharacterized protein</fullName>
    </submittedName>
</protein>
<organism evidence="1 2">
    <name type="scientific">Nodularia phage vB_NspS-kac68v161</name>
    <dbReference type="NCBI Taxonomy" id="2557582"/>
    <lineage>
        <taxon>Viruses</taxon>
        <taxon>Duplodnaviria</taxon>
        <taxon>Heunggongvirae</taxon>
        <taxon>Uroviricota</taxon>
        <taxon>Caudoviricetes</taxon>
        <taxon>Ravarandavirus</taxon>
        <taxon>Ravarandavirus kac68v161</taxon>
    </lineage>
</organism>
<reference evidence="1 2" key="1">
    <citation type="submission" date="2019-03" db="EMBL/GenBank/DDBJ databases">
        <title>Diversity and diversification of Nodularia spumigena cyanophages in the Baltic Sea.</title>
        <authorList>
            <person name="Sulcius S."/>
            <person name="Holmfeldt K."/>
            <person name="Simoliunas E."/>
        </authorList>
    </citation>
    <scope>NUCLEOTIDE SEQUENCE [LARGE SCALE GENOMIC DNA]</scope>
</reference>
<evidence type="ECO:0000313" key="2">
    <source>
        <dbReference type="Proteomes" id="UP000305808"/>
    </source>
</evidence>
<dbReference type="Proteomes" id="UP000305808">
    <property type="component" value="Segment"/>
</dbReference>
<proteinExistence type="predicted"/>